<dbReference type="AlphaFoldDB" id="A0AAX4L1C6"/>
<dbReference type="InterPro" id="IPR018977">
    <property type="entry name" value="NurA_domain"/>
</dbReference>
<accession>A0AAX4L1C6</accession>
<dbReference type="Pfam" id="PF09376">
    <property type="entry name" value="NurA"/>
    <property type="match status" value="1"/>
</dbReference>
<name>A0AAX4L1C6_9CREN</name>
<gene>
    <name evidence="2" type="ORF">V6M85_02430</name>
</gene>
<evidence type="ECO:0000313" key="2">
    <source>
        <dbReference type="EMBL" id="WWQ60959.1"/>
    </source>
</evidence>
<dbReference type="SMART" id="SM00933">
    <property type="entry name" value="NurA"/>
    <property type="match status" value="1"/>
</dbReference>
<dbReference type="GeneID" id="89335588"/>
<evidence type="ECO:0000313" key="3">
    <source>
        <dbReference type="Proteomes" id="UP001432202"/>
    </source>
</evidence>
<dbReference type="Proteomes" id="UP001432202">
    <property type="component" value="Chromosome"/>
</dbReference>
<reference evidence="2 3" key="1">
    <citation type="submission" date="2024-02" db="EMBL/GenBank/DDBJ databases">
        <title>STSV induces naive adaptation in Sulfolobus.</title>
        <authorList>
            <person name="Xiang X."/>
            <person name="Song M."/>
        </authorList>
    </citation>
    <scope>NUCLEOTIDE SEQUENCE [LARGE SCALE GENOMIC DNA]</scope>
    <source>
        <strain evidence="2 3">RT2</strain>
    </source>
</reference>
<sequence>MNWKIRMKETIEEIVNVKRNLPDLRVNTEGDPDHGLLESEDRIMRIELMEEFKPIVYSFNEFKITNDKRIASIDSSSRYLRDFSVNFCLVGLSIYSNKKGFIDGPYSLDIPYMGISSYRKLLESLKLSDNNIRHKNILDYYYVNEPENQYKIDDIADELRTEAENVGLKNVIQDHDVVIIDGPIYPTPLELTEEFELETEARRKHKIAYAKLVKERIMTINGKVIGVVKRLENSKKLWRENEISEKLGGKLNGLKDVTILELIDEKFCRKNYQYICIIGPFKIEYALEVKDENDNKILDHVPPKYAYYVILRRPYFPLTFLRIESLERNFDFSSILSRITENLLPTYIEIVDKRSKRVSASLFIYAYEIASNNNLSVIHDDKITYSSIVTQFLLGSA</sequence>
<feature type="domain" description="NurA" evidence="1">
    <location>
        <begin position="68"/>
        <end position="357"/>
    </location>
</feature>
<dbReference type="EMBL" id="CP146016">
    <property type="protein sequence ID" value="WWQ60959.1"/>
    <property type="molecule type" value="Genomic_DNA"/>
</dbReference>
<dbReference type="RefSeq" id="WP_338602543.1">
    <property type="nucleotide sequence ID" value="NZ_CP146016.1"/>
</dbReference>
<protein>
    <submittedName>
        <fullName evidence="2">DNA double-strand break repair nuclease NurA</fullName>
    </submittedName>
</protein>
<organism evidence="2 3">
    <name type="scientific">Sulfolobus tengchongensis</name>
    <dbReference type="NCBI Taxonomy" id="207809"/>
    <lineage>
        <taxon>Archaea</taxon>
        <taxon>Thermoproteota</taxon>
        <taxon>Thermoprotei</taxon>
        <taxon>Sulfolobales</taxon>
        <taxon>Sulfolobaceae</taxon>
        <taxon>Sulfolobus</taxon>
    </lineage>
</organism>
<keyword evidence="3" id="KW-1185">Reference proteome</keyword>
<evidence type="ECO:0000259" key="1">
    <source>
        <dbReference type="SMART" id="SM00933"/>
    </source>
</evidence>
<proteinExistence type="predicted"/>